<dbReference type="Pfam" id="PF09734">
    <property type="entry name" value="Tau95"/>
    <property type="match status" value="1"/>
</dbReference>
<dbReference type="Pfam" id="PF17682">
    <property type="entry name" value="Tau95_N"/>
    <property type="match status" value="1"/>
</dbReference>
<feature type="domain" description="Transcription factor IIIC subunit Tfc1/Sfc1 triple barrel" evidence="7">
    <location>
        <begin position="50"/>
        <end position="161"/>
    </location>
</feature>
<name>A0ABR3PWI3_9TREE</name>
<feature type="compositionally biased region" description="Polar residues" evidence="5">
    <location>
        <begin position="26"/>
        <end position="38"/>
    </location>
</feature>
<keyword evidence="2" id="KW-0238">DNA-binding</keyword>
<dbReference type="PANTHER" id="PTHR13230:SF5">
    <property type="entry name" value="GENERAL TRANSCRIPTION FACTOR 3C POLYPEPTIDE 5"/>
    <property type="match status" value="1"/>
</dbReference>
<dbReference type="EMBL" id="JBBXJM010000005">
    <property type="protein sequence ID" value="KAL1406830.1"/>
    <property type="molecule type" value="Genomic_DNA"/>
</dbReference>
<evidence type="ECO:0000256" key="2">
    <source>
        <dbReference type="ARBA" id="ARBA00023125"/>
    </source>
</evidence>
<sequence length="557" mass="63707">MDEDENGHSSPPAVDDAVDSDDNATAGPSTQSLPTTSWGEKPLPRATYRSIEYPGPVAYPDLIHNVIRPLDIEECFNANIADARQLEMRYRGAGPEAERSAVPVRGTRVASQKMLVRLTKRRKKALPGQTQPPGGEGVFTVDVIGSIPQTVRFRSMADYQFTPNKDTSIAELTQALDELDYHTILSYKFPGLDEEFIAPTAPGEDGEAPAFPFRSLLELQPTPVASNRHLPPSFTYRNSSHAVVERVWDDETGAYRDRLVNKSRKSGWAMVTIGSSHPVPTEPEEGIRQHLSKLDKRILDRLHELFNERPVWMRYSLLAQFSDADRYEIESNKMYLPAVAFTYGAGPYWKTLVRWGYDPCNDPAAHKYQRVYIYLDVKRGRNNVLNAPPEEVDEEESKRPSFWWETEQDRRIAEGLRPPIDKAKSYGFDGQELHRNKPDYQLIDIVDPVILPWIYDPMSLHDTCDVSERCRCRADAQPHSGWYRRSSFELIKMLLRARYLYLRDTNEPAPESQYRDIIDAFERAMEEGQDAEAIEGLMRRMGALRRQRERERGTEGV</sequence>
<protein>
    <submittedName>
        <fullName evidence="8">Tau 95 subunit of transcription factor TFIIIC</fullName>
    </submittedName>
</protein>
<dbReference type="InterPro" id="IPR040454">
    <property type="entry name" value="TF_IIIC_Tfc1/Sfc1"/>
</dbReference>
<dbReference type="InterPro" id="IPR019136">
    <property type="entry name" value="TF_IIIC_su-5_HTH"/>
</dbReference>
<keyword evidence="3" id="KW-0804">Transcription</keyword>
<keyword evidence="4" id="KW-0539">Nucleus</keyword>
<evidence type="ECO:0000256" key="1">
    <source>
        <dbReference type="ARBA" id="ARBA00004123"/>
    </source>
</evidence>
<dbReference type="PANTHER" id="PTHR13230">
    <property type="entry name" value="GENERAL TRANSCRIPTION FACTOR IIIC, POLYPEPTIDE 5"/>
    <property type="match status" value="1"/>
</dbReference>
<dbReference type="GeneID" id="95987282"/>
<organism evidence="8 9">
    <name type="scientific">Vanrija albida</name>
    <dbReference type="NCBI Taxonomy" id="181172"/>
    <lineage>
        <taxon>Eukaryota</taxon>
        <taxon>Fungi</taxon>
        <taxon>Dikarya</taxon>
        <taxon>Basidiomycota</taxon>
        <taxon>Agaricomycotina</taxon>
        <taxon>Tremellomycetes</taxon>
        <taxon>Trichosporonales</taxon>
        <taxon>Trichosporonaceae</taxon>
        <taxon>Vanrija</taxon>
    </lineage>
</organism>
<comment type="caution">
    <text evidence="8">The sequence shown here is derived from an EMBL/GenBank/DDBJ whole genome shotgun (WGS) entry which is preliminary data.</text>
</comment>
<dbReference type="InterPro" id="IPR042536">
    <property type="entry name" value="TFIIIC_tauA_Sfc1"/>
</dbReference>
<comment type="subcellular location">
    <subcellularLocation>
        <location evidence="1">Nucleus</location>
    </subcellularLocation>
</comment>
<evidence type="ECO:0000259" key="7">
    <source>
        <dbReference type="Pfam" id="PF17682"/>
    </source>
</evidence>
<gene>
    <name evidence="8" type="primary">TFC1</name>
    <name evidence="8" type="ORF">Q8F55_006239</name>
</gene>
<proteinExistence type="predicted"/>
<feature type="domain" description="Transcription factor IIIC subunit 5 HTH" evidence="6">
    <location>
        <begin position="221"/>
        <end position="373"/>
    </location>
</feature>
<feature type="region of interest" description="Disordered" evidence="5">
    <location>
        <begin position="1"/>
        <end position="42"/>
    </location>
</feature>
<reference evidence="8 9" key="1">
    <citation type="submission" date="2023-08" db="EMBL/GenBank/DDBJ databases">
        <title>Annotated Genome Sequence of Vanrija albida AlHP1.</title>
        <authorList>
            <person name="Herzog R."/>
        </authorList>
    </citation>
    <scope>NUCLEOTIDE SEQUENCE [LARGE SCALE GENOMIC DNA]</scope>
    <source>
        <strain evidence="8 9">AlHP1</strain>
    </source>
</reference>
<dbReference type="InterPro" id="IPR041499">
    <property type="entry name" value="Tfc1/Sfc1_N"/>
</dbReference>
<dbReference type="Gene3D" id="3.30.200.160">
    <property type="entry name" value="TFIIIC, subcomplex tauA, subunit Sfc1, barrel domain"/>
    <property type="match status" value="1"/>
</dbReference>
<evidence type="ECO:0000313" key="8">
    <source>
        <dbReference type="EMBL" id="KAL1406830.1"/>
    </source>
</evidence>
<dbReference type="RefSeq" id="XP_069206774.1">
    <property type="nucleotide sequence ID" value="XM_069354703.1"/>
</dbReference>
<evidence type="ECO:0000256" key="4">
    <source>
        <dbReference type="ARBA" id="ARBA00023242"/>
    </source>
</evidence>
<evidence type="ECO:0000256" key="3">
    <source>
        <dbReference type="ARBA" id="ARBA00023163"/>
    </source>
</evidence>
<evidence type="ECO:0000259" key="6">
    <source>
        <dbReference type="Pfam" id="PF09734"/>
    </source>
</evidence>
<keyword evidence="9" id="KW-1185">Reference proteome</keyword>
<evidence type="ECO:0000313" key="9">
    <source>
        <dbReference type="Proteomes" id="UP001565368"/>
    </source>
</evidence>
<evidence type="ECO:0000256" key="5">
    <source>
        <dbReference type="SAM" id="MobiDB-lite"/>
    </source>
</evidence>
<accession>A0ABR3PWI3</accession>
<dbReference type="Proteomes" id="UP001565368">
    <property type="component" value="Unassembled WGS sequence"/>
</dbReference>